<organism evidence="1">
    <name type="scientific">marine sediment metagenome</name>
    <dbReference type="NCBI Taxonomy" id="412755"/>
    <lineage>
        <taxon>unclassified sequences</taxon>
        <taxon>metagenomes</taxon>
        <taxon>ecological metagenomes</taxon>
    </lineage>
</organism>
<dbReference type="EMBL" id="BARV01044511">
    <property type="protein sequence ID" value="GAI71839.1"/>
    <property type="molecule type" value="Genomic_DNA"/>
</dbReference>
<dbReference type="AlphaFoldDB" id="X1SVI6"/>
<comment type="caution">
    <text evidence="1">The sequence shown here is derived from an EMBL/GenBank/DDBJ whole genome shotgun (WGS) entry which is preliminary data.</text>
</comment>
<gene>
    <name evidence="1" type="ORF">S06H3_65828</name>
</gene>
<sequence>GTVTPGADQIAIELWFLISTAITSGKFYYGTSKTALINSKAATVAADKLSATITGLTTGVKYYIQFRPTLPATDALIHSGIY</sequence>
<name>X1SVI6_9ZZZZ</name>
<feature type="non-terminal residue" evidence="1">
    <location>
        <position position="82"/>
    </location>
</feature>
<proteinExistence type="predicted"/>
<evidence type="ECO:0000313" key="1">
    <source>
        <dbReference type="EMBL" id="GAI71839.1"/>
    </source>
</evidence>
<protein>
    <submittedName>
        <fullName evidence="1">Uncharacterized protein</fullName>
    </submittedName>
</protein>
<feature type="non-terminal residue" evidence="1">
    <location>
        <position position="1"/>
    </location>
</feature>
<reference evidence="1" key="1">
    <citation type="journal article" date="2014" name="Front. Microbiol.">
        <title>High frequency of phylogenetically diverse reductive dehalogenase-homologous genes in deep subseafloor sedimentary metagenomes.</title>
        <authorList>
            <person name="Kawai M."/>
            <person name="Futagami T."/>
            <person name="Toyoda A."/>
            <person name="Takaki Y."/>
            <person name="Nishi S."/>
            <person name="Hori S."/>
            <person name="Arai W."/>
            <person name="Tsubouchi T."/>
            <person name="Morono Y."/>
            <person name="Uchiyama I."/>
            <person name="Ito T."/>
            <person name="Fujiyama A."/>
            <person name="Inagaki F."/>
            <person name="Takami H."/>
        </authorList>
    </citation>
    <scope>NUCLEOTIDE SEQUENCE</scope>
    <source>
        <strain evidence="1">Expedition CK06-06</strain>
    </source>
</reference>
<accession>X1SVI6</accession>